<evidence type="ECO:0008006" key="4">
    <source>
        <dbReference type="Google" id="ProtNLM"/>
    </source>
</evidence>
<feature type="signal peptide" evidence="1">
    <location>
        <begin position="1"/>
        <end position="17"/>
    </location>
</feature>
<feature type="chain" id="PRO_5016917803" description="ABC-type transport auxiliary lipoprotein component domain-containing protein" evidence="1">
    <location>
        <begin position="18"/>
        <end position="201"/>
    </location>
</feature>
<keyword evidence="1" id="KW-0732">Signal</keyword>
<protein>
    <recommendedName>
        <fullName evidence="4">ABC-type transport auxiliary lipoprotein component domain-containing protein</fullName>
    </recommendedName>
</protein>
<dbReference type="EMBL" id="QPMH01000011">
    <property type="protein sequence ID" value="RDD61555.1"/>
    <property type="molecule type" value="Genomic_DNA"/>
</dbReference>
<dbReference type="PROSITE" id="PS51257">
    <property type="entry name" value="PROKAR_LIPOPROTEIN"/>
    <property type="match status" value="1"/>
</dbReference>
<gene>
    <name evidence="2" type="ORF">DRB17_12735</name>
</gene>
<organism evidence="2 3">
    <name type="scientific">Ferruginivarius sediminum</name>
    <dbReference type="NCBI Taxonomy" id="2661937"/>
    <lineage>
        <taxon>Bacteria</taxon>
        <taxon>Pseudomonadati</taxon>
        <taxon>Pseudomonadota</taxon>
        <taxon>Alphaproteobacteria</taxon>
        <taxon>Rhodospirillales</taxon>
        <taxon>Rhodospirillaceae</taxon>
        <taxon>Ferruginivarius</taxon>
    </lineage>
</organism>
<sequence length="201" mass="22288">MPAMPRLMLASMTIAVAALLGACESTPPQQSFAKLTYTHLEPIRLDVADIAIEQAYDPPMEPPYVEHTMPVSPAEAARSWAMDRLRAVGSEGRATFIIENAPVREIDLETKEGLAGLFTSEPAQRYEATLQIRMTIERPDGTGSLSVKAERATSVQEDATVNEREKTWYGLVERLMNDVNARLEKTLSRDWNKYVRGGPPA</sequence>
<reference evidence="2 3" key="1">
    <citation type="submission" date="2018-07" db="EMBL/GenBank/DDBJ databases">
        <title>Venubactetium sediminum gen. nov., sp. nov., isolated from a marine solar saltern.</title>
        <authorList>
            <person name="Wang S."/>
        </authorList>
    </citation>
    <scope>NUCLEOTIDE SEQUENCE [LARGE SCALE GENOMIC DNA]</scope>
    <source>
        <strain evidence="2 3">WD2A32</strain>
    </source>
</reference>
<evidence type="ECO:0000313" key="2">
    <source>
        <dbReference type="EMBL" id="RDD61555.1"/>
    </source>
</evidence>
<evidence type="ECO:0000313" key="3">
    <source>
        <dbReference type="Proteomes" id="UP000253941"/>
    </source>
</evidence>
<dbReference type="RefSeq" id="WP_114582586.1">
    <property type="nucleotide sequence ID" value="NZ_QPMH01000011.1"/>
</dbReference>
<accession>A0A369TB05</accession>
<name>A0A369TB05_9PROT</name>
<dbReference type="Proteomes" id="UP000253941">
    <property type="component" value="Unassembled WGS sequence"/>
</dbReference>
<evidence type="ECO:0000256" key="1">
    <source>
        <dbReference type="SAM" id="SignalP"/>
    </source>
</evidence>
<dbReference type="AlphaFoldDB" id="A0A369TB05"/>
<proteinExistence type="predicted"/>
<keyword evidence="3" id="KW-1185">Reference proteome</keyword>
<comment type="caution">
    <text evidence="2">The sequence shown here is derived from an EMBL/GenBank/DDBJ whole genome shotgun (WGS) entry which is preliminary data.</text>
</comment>